<reference evidence="2 3" key="1">
    <citation type="submission" date="2019-11" db="EMBL/GenBank/DDBJ databases">
        <title>Whole-genome sequence of a the green, strictly anaerobic photosynthetic bacterium Heliobacillus mobilis DSM 6151.</title>
        <authorList>
            <person name="Kyndt J.A."/>
            <person name="Meyer T.E."/>
        </authorList>
    </citation>
    <scope>NUCLEOTIDE SEQUENCE [LARGE SCALE GENOMIC DNA]</scope>
    <source>
        <strain evidence="2 3">DSM 6151</strain>
    </source>
</reference>
<protein>
    <submittedName>
        <fullName evidence="2">ECF transporter S component</fullName>
    </submittedName>
</protein>
<dbReference type="RefSeq" id="WP_155477291.1">
    <property type="nucleotide sequence ID" value="NZ_WNKU01000020.1"/>
</dbReference>
<feature type="transmembrane region" description="Helical" evidence="1">
    <location>
        <begin position="60"/>
        <end position="88"/>
    </location>
</feature>
<feature type="transmembrane region" description="Helical" evidence="1">
    <location>
        <begin position="128"/>
        <end position="148"/>
    </location>
</feature>
<name>A0A6I3SNU0_HELMO</name>
<accession>A0A6I3SNU0</accession>
<evidence type="ECO:0000313" key="3">
    <source>
        <dbReference type="Proteomes" id="UP000430670"/>
    </source>
</evidence>
<dbReference type="GO" id="GO:0022857">
    <property type="term" value="F:transmembrane transporter activity"/>
    <property type="evidence" value="ECO:0007669"/>
    <property type="project" value="InterPro"/>
</dbReference>
<dbReference type="EMBL" id="WNKU01000020">
    <property type="protein sequence ID" value="MTV50202.1"/>
    <property type="molecule type" value="Genomic_DNA"/>
</dbReference>
<keyword evidence="1" id="KW-0812">Transmembrane</keyword>
<keyword evidence="1" id="KW-0472">Membrane</keyword>
<comment type="caution">
    <text evidence="2">The sequence shown here is derived from an EMBL/GenBank/DDBJ whole genome shotgun (WGS) entry which is preliminary data.</text>
</comment>
<keyword evidence="3" id="KW-1185">Reference proteome</keyword>
<dbReference type="Gene3D" id="1.10.1760.20">
    <property type="match status" value="1"/>
</dbReference>
<feature type="transmembrane region" description="Helical" evidence="1">
    <location>
        <begin position="34"/>
        <end position="54"/>
    </location>
</feature>
<organism evidence="2 3">
    <name type="scientific">Heliobacterium mobile</name>
    <name type="common">Heliobacillus mobilis</name>
    <dbReference type="NCBI Taxonomy" id="28064"/>
    <lineage>
        <taxon>Bacteria</taxon>
        <taxon>Bacillati</taxon>
        <taxon>Bacillota</taxon>
        <taxon>Clostridia</taxon>
        <taxon>Eubacteriales</taxon>
        <taxon>Heliobacteriaceae</taxon>
        <taxon>Heliobacterium</taxon>
    </lineage>
</organism>
<gene>
    <name evidence="2" type="ORF">GJ688_14590</name>
</gene>
<keyword evidence="1" id="KW-1133">Transmembrane helix</keyword>
<evidence type="ECO:0000256" key="1">
    <source>
        <dbReference type="SAM" id="Phobius"/>
    </source>
</evidence>
<dbReference type="OrthoDB" id="9809154at2"/>
<dbReference type="InterPro" id="IPR024529">
    <property type="entry name" value="ECF_trnsprt_substrate-spec"/>
</dbReference>
<dbReference type="AlphaFoldDB" id="A0A6I3SNU0"/>
<feature type="transmembrane region" description="Helical" evidence="1">
    <location>
        <begin position="95"/>
        <end position="116"/>
    </location>
</feature>
<sequence length="153" mass="16354">MNTRLLTRTAVLIALALVLQQIKVQWIAGPAVNALLIIATGYNGLLGGILLGSLTPLLAFLMGIMPLVIVVPLIAVGNILLCTVFYTLRKRSEWMGLAVGALLKFAFMALAVNYFIQVPPAVANALSLPQLFTAITGGLVGIVLLRYLKREAL</sequence>
<dbReference type="Proteomes" id="UP000430670">
    <property type="component" value="Unassembled WGS sequence"/>
</dbReference>
<evidence type="ECO:0000313" key="2">
    <source>
        <dbReference type="EMBL" id="MTV50202.1"/>
    </source>
</evidence>
<proteinExistence type="predicted"/>
<dbReference type="Pfam" id="PF12822">
    <property type="entry name" value="ECF_trnsprt"/>
    <property type="match status" value="1"/>
</dbReference>